<feature type="non-terminal residue" evidence="1">
    <location>
        <position position="1"/>
    </location>
</feature>
<organism evidence="1">
    <name type="scientific">Cladocopium goreaui</name>
    <dbReference type="NCBI Taxonomy" id="2562237"/>
    <lineage>
        <taxon>Eukaryota</taxon>
        <taxon>Sar</taxon>
        <taxon>Alveolata</taxon>
        <taxon>Dinophyceae</taxon>
        <taxon>Suessiales</taxon>
        <taxon>Symbiodiniaceae</taxon>
        <taxon>Cladocopium</taxon>
    </lineage>
</organism>
<protein>
    <submittedName>
        <fullName evidence="1">Uncharacterized protein</fullName>
    </submittedName>
</protein>
<reference evidence="2" key="2">
    <citation type="submission" date="2024-04" db="EMBL/GenBank/DDBJ databases">
        <authorList>
            <person name="Chen Y."/>
            <person name="Shah S."/>
            <person name="Dougan E. K."/>
            <person name="Thang M."/>
            <person name="Chan C."/>
        </authorList>
    </citation>
    <scope>NUCLEOTIDE SEQUENCE [LARGE SCALE GENOMIC DNA]</scope>
</reference>
<gene>
    <name evidence="1" type="ORF">C1SCF055_LOCUS18398</name>
</gene>
<evidence type="ECO:0000313" key="1">
    <source>
        <dbReference type="EMBL" id="CAI3991496.1"/>
    </source>
</evidence>
<keyword evidence="3" id="KW-1185">Reference proteome</keyword>
<dbReference type="Proteomes" id="UP001152797">
    <property type="component" value="Unassembled WGS sequence"/>
</dbReference>
<dbReference type="EMBL" id="CAMXCT030001598">
    <property type="protein sequence ID" value="CAL4778808.1"/>
    <property type="molecule type" value="Genomic_DNA"/>
</dbReference>
<name>A0A9P1CJQ9_9DINO</name>
<dbReference type="AlphaFoldDB" id="A0A9P1CJQ9"/>
<evidence type="ECO:0000313" key="3">
    <source>
        <dbReference type="Proteomes" id="UP001152797"/>
    </source>
</evidence>
<dbReference type="EMBL" id="CAMXCT010001598">
    <property type="protein sequence ID" value="CAI3991496.1"/>
    <property type="molecule type" value="Genomic_DNA"/>
</dbReference>
<accession>A0A9P1CJQ9</accession>
<sequence length="54" mass="5587">MPSHKTPLGARDAKLSPGDVAAVAAAAQATFQALTQALEERWPLLQALEASASE</sequence>
<proteinExistence type="predicted"/>
<comment type="caution">
    <text evidence="1">The sequence shown here is derived from an EMBL/GenBank/DDBJ whole genome shotgun (WGS) entry which is preliminary data.</text>
</comment>
<reference evidence="1" key="1">
    <citation type="submission" date="2022-10" db="EMBL/GenBank/DDBJ databases">
        <authorList>
            <person name="Chen Y."/>
            <person name="Dougan E. K."/>
            <person name="Chan C."/>
            <person name="Rhodes N."/>
            <person name="Thang M."/>
        </authorList>
    </citation>
    <scope>NUCLEOTIDE SEQUENCE</scope>
</reference>
<dbReference type="EMBL" id="CAMXCT020001598">
    <property type="protein sequence ID" value="CAL1144871.1"/>
    <property type="molecule type" value="Genomic_DNA"/>
</dbReference>
<evidence type="ECO:0000313" key="2">
    <source>
        <dbReference type="EMBL" id="CAL1144871.1"/>
    </source>
</evidence>